<evidence type="ECO:0000313" key="1">
    <source>
        <dbReference type="EMBL" id="SEJ09855.1"/>
    </source>
</evidence>
<evidence type="ECO:0000313" key="2">
    <source>
        <dbReference type="Proteomes" id="UP000199702"/>
    </source>
</evidence>
<gene>
    <name evidence="1" type="ORF">SAMN05660918_2360</name>
</gene>
<organism evidence="1 2">
    <name type="scientific">Flavobacterium terrigena</name>
    <dbReference type="NCBI Taxonomy" id="402734"/>
    <lineage>
        <taxon>Bacteria</taxon>
        <taxon>Pseudomonadati</taxon>
        <taxon>Bacteroidota</taxon>
        <taxon>Flavobacteriia</taxon>
        <taxon>Flavobacteriales</taxon>
        <taxon>Flavobacteriaceae</taxon>
        <taxon>Flavobacterium</taxon>
    </lineage>
</organism>
<dbReference type="RefSeq" id="WP_091313617.1">
    <property type="nucleotide sequence ID" value="NZ_CBCSJU010000001.1"/>
</dbReference>
<dbReference type="STRING" id="402734.SAMN05660918_2360"/>
<proteinExistence type="predicted"/>
<sequence>MKNIILFLIVLFYSCKKEIVSYPANNLEIIFHKPGVNYPMRFGCGWPKNVDSLTENFKFMRVCDKTSVDKFLKIYRKYKIDSTDFRADVRIRILVHQGIKTDTLCLGENFGTIINGESMEDSKELLNFIKQRIEYNKAFTR</sequence>
<dbReference type="EMBL" id="FNYA01000006">
    <property type="protein sequence ID" value="SEJ09855.1"/>
    <property type="molecule type" value="Genomic_DNA"/>
</dbReference>
<dbReference type="PROSITE" id="PS51257">
    <property type="entry name" value="PROKAR_LIPOPROTEIN"/>
    <property type="match status" value="1"/>
</dbReference>
<name>A0A1H6WC12_9FLAO</name>
<protein>
    <recommendedName>
        <fullName evidence="3">Lipoprotein</fullName>
    </recommendedName>
</protein>
<accession>A0A1H6WC12</accession>
<dbReference type="AlphaFoldDB" id="A0A1H6WC12"/>
<evidence type="ECO:0008006" key="3">
    <source>
        <dbReference type="Google" id="ProtNLM"/>
    </source>
</evidence>
<dbReference type="OrthoDB" id="839194at2"/>
<reference evidence="2" key="1">
    <citation type="submission" date="2016-10" db="EMBL/GenBank/DDBJ databases">
        <authorList>
            <person name="Varghese N."/>
            <person name="Submissions S."/>
        </authorList>
    </citation>
    <scope>NUCLEOTIDE SEQUENCE [LARGE SCALE GENOMIC DNA]</scope>
    <source>
        <strain evidence="2">DSM 17934</strain>
    </source>
</reference>
<dbReference type="Proteomes" id="UP000199702">
    <property type="component" value="Unassembled WGS sequence"/>
</dbReference>
<keyword evidence="2" id="KW-1185">Reference proteome</keyword>